<dbReference type="Proteomes" id="UP000076532">
    <property type="component" value="Unassembled WGS sequence"/>
</dbReference>
<dbReference type="InterPro" id="IPR051473">
    <property type="entry name" value="P2Ox-like"/>
</dbReference>
<dbReference type="GO" id="GO:0050660">
    <property type="term" value="F:flavin adenine dinucleotide binding"/>
    <property type="evidence" value="ECO:0007669"/>
    <property type="project" value="InterPro"/>
</dbReference>
<comment type="catalytic activity">
    <reaction evidence="1">
        <text>D-glucose + O2 = 2-dehydro-D-glucose + H2O2</text>
        <dbReference type="Rhea" id="RHEA:10552"/>
        <dbReference type="ChEBI" id="CHEBI:4167"/>
        <dbReference type="ChEBI" id="CHEBI:15379"/>
        <dbReference type="ChEBI" id="CHEBI:16240"/>
        <dbReference type="ChEBI" id="CHEBI:16609"/>
        <dbReference type="EC" id="1.1.3.10"/>
    </reaction>
</comment>
<evidence type="ECO:0000256" key="5">
    <source>
        <dbReference type="ARBA" id="ARBA00013082"/>
    </source>
</evidence>
<evidence type="ECO:0000259" key="13">
    <source>
        <dbReference type="Pfam" id="PF05199"/>
    </source>
</evidence>
<dbReference type="STRING" id="436010.A0A166DLT0"/>
<organism evidence="14 15">
    <name type="scientific">Athelia psychrophila</name>
    <dbReference type="NCBI Taxonomy" id="1759441"/>
    <lineage>
        <taxon>Eukaryota</taxon>
        <taxon>Fungi</taxon>
        <taxon>Dikarya</taxon>
        <taxon>Basidiomycota</taxon>
        <taxon>Agaricomycotina</taxon>
        <taxon>Agaricomycetes</taxon>
        <taxon>Agaricomycetidae</taxon>
        <taxon>Atheliales</taxon>
        <taxon>Atheliaceae</taxon>
        <taxon>Athelia</taxon>
    </lineage>
</organism>
<keyword evidence="15" id="KW-1185">Reference proteome</keyword>
<dbReference type="PANTHER" id="PTHR42784">
    <property type="entry name" value="PYRANOSE 2-OXIDASE"/>
    <property type="match status" value="1"/>
</dbReference>
<evidence type="ECO:0000256" key="3">
    <source>
        <dbReference type="ARBA" id="ARBA00010790"/>
    </source>
</evidence>
<evidence type="ECO:0000256" key="11">
    <source>
        <dbReference type="ARBA" id="ARBA00031159"/>
    </source>
</evidence>
<sequence>MADYPLHRVHADANIDKFDVFIAGSGPIGAVYARLLVDLGYNVVMAEIGDQDTRVPGEHKKNEIEYQKDIDRFVKVIQGALSTVSVPRGATIVPTLGPAAWTAKDPNQMYITNGRNIFQQEHNNLGAEAVTRGVGGMSTHWTCATPEFFAGIERPLLFKDTEKDGAEWTLLYDAARALIGTSSKEFDYSIRHNVVLKALQDAYPDRGVKPLPLACHRLAKGSPYVQWHAADNVYGDLFEDSKKKKQNKAGKERGFFALLTNTRVTKYHERQDGLNAGHHIELVEVKDLLEDRLAPTIAGDVNFYIKAKIYVTAAGAVATPQILANSGFGGTRRPDEAVVPPIPMLGSHITEQPMAFCQVVLLRELVEDIKNFDNKPDWWKEAVTAHIEAHGKTDPLPIPFQDPEPQVTIPFSKARPWHTQIHRDAFSYGEVGPRVDSRIVVDLRFFGKQKGSPTNRLFFEKNLTDAYGMPQPTFEYIPTTEGAEDTQRMMNDMTDIANKLGAYLPGSEPQFMTPGLALHLGGTTRLGLGGDIKETVGNFNSQVWNFTNLFVAGNGTIPTAFGANPTLTSMCLAFRSVHKISELLTKDEFPPARAEDVLELTPKEFLNWAFDPTDPNFPNHRLRQPHRSV</sequence>
<evidence type="ECO:0000313" key="15">
    <source>
        <dbReference type="Proteomes" id="UP000076532"/>
    </source>
</evidence>
<comment type="subunit">
    <text evidence="4">Homotetramer.</text>
</comment>
<keyword evidence="7" id="KW-0285">Flavoprotein</keyword>
<comment type="similarity">
    <text evidence="3">Belongs to the GMC oxidoreductase family.</text>
</comment>
<evidence type="ECO:0000256" key="9">
    <source>
        <dbReference type="ARBA" id="ARBA00023002"/>
    </source>
</evidence>
<evidence type="ECO:0000256" key="6">
    <source>
        <dbReference type="ARBA" id="ARBA00016408"/>
    </source>
</evidence>
<dbReference type="Pfam" id="PF05199">
    <property type="entry name" value="GMC_oxred_C"/>
    <property type="match status" value="1"/>
</dbReference>
<proteinExistence type="inferred from homology"/>
<comment type="cofactor">
    <cofactor evidence="2">
        <name>FAD</name>
        <dbReference type="ChEBI" id="CHEBI:57692"/>
    </cofactor>
</comment>
<dbReference type="EC" id="1.1.3.10" evidence="5"/>
<dbReference type="SUPFAM" id="SSF51905">
    <property type="entry name" value="FAD/NAD(P)-binding domain"/>
    <property type="match status" value="1"/>
</dbReference>
<keyword evidence="8" id="KW-0274">FAD</keyword>
<dbReference type="InterPro" id="IPR036188">
    <property type="entry name" value="FAD/NAD-bd_sf"/>
</dbReference>
<dbReference type="GO" id="GO:0050233">
    <property type="term" value="F:pyranose oxidase activity"/>
    <property type="evidence" value="ECO:0007669"/>
    <property type="project" value="UniProtKB-EC"/>
</dbReference>
<gene>
    <name evidence="14" type="ORF">FIBSPDRAFT_867829</name>
</gene>
<evidence type="ECO:0000256" key="8">
    <source>
        <dbReference type="ARBA" id="ARBA00022827"/>
    </source>
</evidence>
<evidence type="ECO:0000256" key="10">
    <source>
        <dbReference type="ARBA" id="ARBA00030508"/>
    </source>
</evidence>
<evidence type="ECO:0000313" key="14">
    <source>
        <dbReference type="EMBL" id="KZP14850.1"/>
    </source>
</evidence>
<feature type="domain" description="Glucose-methanol-choline oxidoreductase C-terminal" evidence="13">
    <location>
        <begin position="464"/>
        <end position="573"/>
    </location>
</feature>
<evidence type="ECO:0000256" key="2">
    <source>
        <dbReference type="ARBA" id="ARBA00001974"/>
    </source>
</evidence>
<dbReference type="EMBL" id="KV417611">
    <property type="protein sequence ID" value="KZP14850.1"/>
    <property type="molecule type" value="Genomic_DNA"/>
</dbReference>
<protein>
    <recommendedName>
        <fullName evidence="6">Pyranose 2-oxidase</fullName>
        <ecNumber evidence="5">1.1.3.10</ecNumber>
    </recommendedName>
    <alternativeName>
        <fullName evidence="11">FAD-oxidoreductase</fullName>
    </alternativeName>
    <alternativeName>
        <fullName evidence="10">Glucose 2-oxidase</fullName>
    </alternativeName>
    <alternativeName>
        <fullName evidence="12">Pyranose:oxygen 2-oxidoreductase</fullName>
    </alternativeName>
</protein>
<accession>A0A166DLT0</accession>
<dbReference type="NCBIfam" id="TIGR02462">
    <property type="entry name" value="pyranose_ox"/>
    <property type="match status" value="1"/>
</dbReference>
<name>A0A166DLT0_9AGAM</name>
<evidence type="ECO:0000256" key="12">
    <source>
        <dbReference type="ARBA" id="ARBA00031330"/>
    </source>
</evidence>
<dbReference type="SUPFAM" id="SSF54373">
    <property type="entry name" value="FAD-linked reductases, C-terminal domain"/>
    <property type="match status" value="1"/>
</dbReference>
<dbReference type="PANTHER" id="PTHR42784:SF1">
    <property type="entry name" value="PYRANOSE 2-OXIDASE"/>
    <property type="match status" value="1"/>
</dbReference>
<evidence type="ECO:0000256" key="1">
    <source>
        <dbReference type="ARBA" id="ARBA00000827"/>
    </source>
</evidence>
<reference evidence="14 15" key="1">
    <citation type="journal article" date="2016" name="Mol. Biol. Evol.">
        <title>Comparative Genomics of Early-Diverging Mushroom-Forming Fungi Provides Insights into the Origins of Lignocellulose Decay Capabilities.</title>
        <authorList>
            <person name="Nagy L.G."/>
            <person name="Riley R."/>
            <person name="Tritt A."/>
            <person name="Adam C."/>
            <person name="Daum C."/>
            <person name="Floudas D."/>
            <person name="Sun H."/>
            <person name="Yadav J.S."/>
            <person name="Pangilinan J."/>
            <person name="Larsson K.H."/>
            <person name="Matsuura K."/>
            <person name="Barry K."/>
            <person name="Labutti K."/>
            <person name="Kuo R."/>
            <person name="Ohm R.A."/>
            <person name="Bhattacharya S.S."/>
            <person name="Shirouzu T."/>
            <person name="Yoshinaga Y."/>
            <person name="Martin F.M."/>
            <person name="Grigoriev I.V."/>
            <person name="Hibbett D.S."/>
        </authorList>
    </citation>
    <scope>NUCLEOTIDE SEQUENCE [LARGE SCALE GENOMIC DNA]</scope>
    <source>
        <strain evidence="14 15">CBS 109695</strain>
    </source>
</reference>
<dbReference type="InterPro" id="IPR012814">
    <property type="entry name" value="P2OX"/>
</dbReference>
<dbReference type="InterPro" id="IPR007867">
    <property type="entry name" value="GMC_OxRtase_C"/>
</dbReference>
<keyword evidence="9" id="KW-0560">Oxidoreductase</keyword>
<evidence type="ECO:0000256" key="4">
    <source>
        <dbReference type="ARBA" id="ARBA00011881"/>
    </source>
</evidence>
<dbReference type="Gene3D" id="3.30.1920.50">
    <property type="match status" value="1"/>
</dbReference>
<dbReference type="AlphaFoldDB" id="A0A166DLT0"/>
<dbReference type="Gene3D" id="3.50.50.60">
    <property type="entry name" value="FAD/NAD(P)-binding domain"/>
    <property type="match status" value="2"/>
</dbReference>
<evidence type="ECO:0000256" key="7">
    <source>
        <dbReference type="ARBA" id="ARBA00022630"/>
    </source>
</evidence>
<dbReference type="OrthoDB" id="269227at2759"/>